<comment type="caution">
    <text evidence="2">The sequence shown here is derived from an EMBL/GenBank/DDBJ whole genome shotgun (WGS) entry which is preliminary data.</text>
</comment>
<name>A0A9P5ZTZ7_PLEER</name>
<feature type="compositionally biased region" description="Low complexity" evidence="1">
    <location>
        <begin position="109"/>
        <end position="128"/>
    </location>
</feature>
<evidence type="ECO:0000313" key="3">
    <source>
        <dbReference type="Proteomes" id="UP000807025"/>
    </source>
</evidence>
<sequence length="128" mass="14023">MPFADNTQPDLVDDLVSSYYSTSKDEREGRSISAPRSSSTPSECDDMDFYDLYNADEDEEDEDDASKGEVRSSRSESPLYGSTRDQSLSEVEDDPDSPSSDVNPKEALSGRSQQAIRSSGSSQSVSTR</sequence>
<evidence type="ECO:0000256" key="1">
    <source>
        <dbReference type="SAM" id="MobiDB-lite"/>
    </source>
</evidence>
<dbReference type="Proteomes" id="UP000807025">
    <property type="component" value="Unassembled WGS sequence"/>
</dbReference>
<evidence type="ECO:0000313" key="2">
    <source>
        <dbReference type="EMBL" id="KAF9493123.1"/>
    </source>
</evidence>
<feature type="compositionally biased region" description="Basic and acidic residues" evidence="1">
    <location>
        <begin position="65"/>
        <end position="74"/>
    </location>
</feature>
<accession>A0A9P5ZTZ7</accession>
<dbReference type="AlphaFoldDB" id="A0A9P5ZTZ7"/>
<feature type="compositionally biased region" description="Low complexity" evidence="1">
    <location>
        <begin position="31"/>
        <end position="42"/>
    </location>
</feature>
<feature type="compositionally biased region" description="Acidic residues" evidence="1">
    <location>
        <begin position="43"/>
        <end position="64"/>
    </location>
</feature>
<proteinExistence type="predicted"/>
<organism evidence="2 3">
    <name type="scientific">Pleurotus eryngii</name>
    <name type="common">Boletus of the steppes</name>
    <dbReference type="NCBI Taxonomy" id="5323"/>
    <lineage>
        <taxon>Eukaryota</taxon>
        <taxon>Fungi</taxon>
        <taxon>Dikarya</taxon>
        <taxon>Basidiomycota</taxon>
        <taxon>Agaricomycotina</taxon>
        <taxon>Agaricomycetes</taxon>
        <taxon>Agaricomycetidae</taxon>
        <taxon>Agaricales</taxon>
        <taxon>Pleurotineae</taxon>
        <taxon>Pleurotaceae</taxon>
        <taxon>Pleurotus</taxon>
    </lineage>
</organism>
<keyword evidence="3" id="KW-1185">Reference proteome</keyword>
<reference evidence="2" key="1">
    <citation type="submission" date="2020-11" db="EMBL/GenBank/DDBJ databases">
        <authorList>
            <consortium name="DOE Joint Genome Institute"/>
            <person name="Ahrendt S."/>
            <person name="Riley R."/>
            <person name="Andreopoulos W."/>
            <person name="Labutti K."/>
            <person name="Pangilinan J."/>
            <person name="Ruiz-Duenas F.J."/>
            <person name="Barrasa J.M."/>
            <person name="Sanchez-Garcia M."/>
            <person name="Camarero S."/>
            <person name="Miyauchi S."/>
            <person name="Serrano A."/>
            <person name="Linde D."/>
            <person name="Babiker R."/>
            <person name="Drula E."/>
            <person name="Ayuso-Fernandez I."/>
            <person name="Pacheco R."/>
            <person name="Padilla G."/>
            <person name="Ferreira P."/>
            <person name="Barriuso J."/>
            <person name="Kellner H."/>
            <person name="Castanera R."/>
            <person name="Alfaro M."/>
            <person name="Ramirez L."/>
            <person name="Pisabarro A.G."/>
            <person name="Kuo A."/>
            <person name="Tritt A."/>
            <person name="Lipzen A."/>
            <person name="He G."/>
            <person name="Yan M."/>
            <person name="Ng V."/>
            <person name="Cullen D."/>
            <person name="Martin F."/>
            <person name="Rosso M.-N."/>
            <person name="Henrissat B."/>
            <person name="Hibbett D."/>
            <person name="Martinez A.T."/>
            <person name="Grigoriev I.V."/>
        </authorList>
    </citation>
    <scope>NUCLEOTIDE SEQUENCE</scope>
    <source>
        <strain evidence="2">ATCC 90797</strain>
    </source>
</reference>
<gene>
    <name evidence="2" type="ORF">BDN71DRAFT_1450646</name>
</gene>
<feature type="region of interest" description="Disordered" evidence="1">
    <location>
        <begin position="1"/>
        <end position="128"/>
    </location>
</feature>
<protein>
    <submittedName>
        <fullName evidence="2">Uncharacterized protein</fullName>
    </submittedName>
</protein>
<dbReference type="EMBL" id="MU154590">
    <property type="protein sequence ID" value="KAF9493123.1"/>
    <property type="molecule type" value="Genomic_DNA"/>
</dbReference>